<gene>
    <name evidence="1" type="ORF">HPB49_017825</name>
</gene>
<organism evidence="1 2">
    <name type="scientific">Dermacentor silvarum</name>
    <name type="common">Tick</name>
    <dbReference type="NCBI Taxonomy" id="543639"/>
    <lineage>
        <taxon>Eukaryota</taxon>
        <taxon>Metazoa</taxon>
        <taxon>Ecdysozoa</taxon>
        <taxon>Arthropoda</taxon>
        <taxon>Chelicerata</taxon>
        <taxon>Arachnida</taxon>
        <taxon>Acari</taxon>
        <taxon>Parasitiformes</taxon>
        <taxon>Ixodida</taxon>
        <taxon>Ixodoidea</taxon>
        <taxon>Ixodidae</taxon>
        <taxon>Rhipicephalinae</taxon>
        <taxon>Dermacentor</taxon>
    </lineage>
</organism>
<keyword evidence="2" id="KW-1185">Reference proteome</keyword>
<name>A0ACB8CSR3_DERSI</name>
<evidence type="ECO:0000313" key="2">
    <source>
        <dbReference type="Proteomes" id="UP000821865"/>
    </source>
</evidence>
<accession>A0ACB8CSR3</accession>
<protein>
    <submittedName>
        <fullName evidence="1">Uncharacterized protein</fullName>
    </submittedName>
</protein>
<dbReference type="EMBL" id="CM023474">
    <property type="protein sequence ID" value="KAH7949973.1"/>
    <property type="molecule type" value="Genomic_DNA"/>
</dbReference>
<proteinExistence type="predicted"/>
<dbReference type="Proteomes" id="UP000821865">
    <property type="component" value="Chromosome 5"/>
</dbReference>
<sequence length="124" mass="14027">MAESGSVIRVKLDLRSALPRRGPHDLVWSIVDKAVTTTIRQFEKFIRTKYGVPRKSELYLDDALLPPDEPIQILSDKDTVSFPSEKYTHILHRVSQYNPAESEPGKHARMARVHARSRIAGAPP</sequence>
<evidence type="ECO:0000313" key="1">
    <source>
        <dbReference type="EMBL" id="KAH7949973.1"/>
    </source>
</evidence>
<comment type="caution">
    <text evidence="1">The sequence shown here is derived from an EMBL/GenBank/DDBJ whole genome shotgun (WGS) entry which is preliminary data.</text>
</comment>
<reference evidence="1" key="1">
    <citation type="submission" date="2020-05" db="EMBL/GenBank/DDBJ databases">
        <title>Large-scale comparative analyses of tick genomes elucidate their genetic diversity and vector capacities.</title>
        <authorList>
            <person name="Jia N."/>
            <person name="Wang J."/>
            <person name="Shi W."/>
            <person name="Du L."/>
            <person name="Sun Y."/>
            <person name="Zhan W."/>
            <person name="Jiang J."/>
            <person name="Wang Q."/>
            <person name="Zhang B."/>
            <person name="Ji P."/>
            <person name="Sakyi L.B."/>
            <person name="Cui X."/>
            <person name="Yuan T."/>
            <person name="Jiang B."/>
            <person name="Yang W."/>
            <person name="Lam T.T.-Y."/>
            <person name="Chang Q."/>
            <person name="Ding S."/>
            <person name="Wang X."/>
            <person name="Zhu J."/>
            <person name="Ruan X."/>
            <person name="Zhao L."/>
            <person name="Wei J."/>
            <person name="Que T."/>
            <person name="Du C."/>
            <person name="Cheng J."/>
            <person name="Dai P."/>
            <person name="Han X."/>
            <person name="Huang E."/>
            <person name="Gao Y."/>
            <person name="Liu J."/>
            <person name="Shao H."/>
            <person name="Ye R."/>
            <person name="Li L."/>
            <person name="Wei W."/>
            <person name="Wang X."/>
            <person name="Wang C."/>
            <person name="Yang T."/>
            <person name="Huo Q."/>
            <person name="Li W."/>
            <person name="Guo W."/>
            <person name="Chen H."/>
            <person name="Zhou L."/>
            <person name="Ni X."/>
            <person name="Tian J."/>
            <person name="Zhou Y."/>
            <person name="Sheng Y."/>
            <person name="Liu T."/>
            <person name="Pan Y."/>
            <person name="Xia L."/>
            <person name="Li J."/>
            <person name="Zhao F."/>
            <person name="Cao W."/>
        </authorList>
    </citation>
    <scope>NUCLEOTIDE SEQUENCE</scope>
    <source>
        <strain evidence="1">Dsil-2018</strain>
    </source>
</reference>